<dbReference type="AlphaFoldDB" id="A0A438MEW8"/>
<evidence type="ECO:0000313" key="3">
    <source>
        <dbReference type="Proteomes" id="UP000284824"/>
    </source>
</evidence>
<name>A0A438MEW8_9ACTN</name>
<accession>A0A438MEW8</accession>
<comment type="caution">
    <text evidence="2">The sequence shown here is derived from an EMBL/GenBank/DDBJ whole genome shotgun (WGS) entry which is preliminary data.</text>
</comment>
<dbReference type="RefSeq" id="WP_127936137.1">
    <property type="nucleotide sequence ID" value="NZ_SAUN01000001.1"/>
</dbReference>
<gene>
    <name evidence="2" type="ORF">EDD27_7080</name>
</gene>
<feature type="transmembrane region" description="Helical" evidence="1">
    <location>
        <begin position="15"/>
        <end position="39"/>
    </location>
</feature>
<reference evidence="2 3" key="1">
    <citation type="submission" date="2019-01" db="EMBL/GenBank/DDBJ databases">
        <title>Sequencing the genomes of 1000 actinobacteria strains.</title>
        <authorList>
            <person name="Klenk H.-P."/>
        </authorList>
    </citation>
    <scope>NUCLEOTIDE SEQUENCE [LARGE SCALE GENOMIC DNA]</scope>
    <source>
        <strain evidence="2 3">DSM 43925</strain>
    </source>
</reference>
<keyword evidence="3" id="KW-1185">Reference proteome</keyword>
<dbReference type="EMBL" id="SAUN01000001">
    <property type="protein sequence ID" value="RVX44350.1"/>
    <property type="molecule type" value="Genomic_DNA"/>
</dbReference>
<dbReference type="Proteomes" id="UP000284824">
    <property type="component" value="Unassembled WGS sequence"/>
</dbReference>
<keyword evidence="1" id="KW-0812">Transmembrane</keyword>
<organism evidence="2 3">
    <name type="scientific">Nonomuraea polychroma</name>
    <dbReference type="NCBI Taxonomy" id="46176"/>
    <lineage>
        <taxon>Bacteria</taxon>
        <taxon>Bacillati</taxon>
        <taxon>Actinomycetota</taxon>
        <taxon>Actinomycetes</taxon>
        <taxon>Streptosporangiales</taxon>
        <taxon>Streptosporangiaceae</taxon>
        <taxon>Nonomuraea</taxon>
    </lineage>
</organism>
<evidence type="ECO:0000256" key="1">
    <source>
        <dbReference type="SAM" id="Phobius"/>
    </source>
</evidence>
<evidence type="ECO:0000313" key="2">
    <source>
        <dbReference type="EMBL" id="RVX44350.1"/>
    </source>
</evidence>
<keyword evidence="1" id="KW-1133">Transmembrane helix</keyword>
<keyword evidence="1" id="KW-0472">Membrane</keyword>
<proteinExistence type="predicted"/>
<protein>
    <submittedName>
        <fullName evidence="2">Uncharacterized protein</fullName>
    </submittedName>
</protein>
<sequence>MHPPPPQPLRPVRGLAIFTVVALVCDSLLGIVVAVIDLWHAAGWWAVVRKITDVQEEQRYAAAVPSVPGAYPAY</sequence>